<dbReference type="STRING" id="37928.SAMN04489742_4250"/>
<evidence type="ECO:0000256" key="6">
    <source>
        <dbReference type="SAM" id="Phobius"/>
    </source>
</evidence>
<evidence type="ECO:0000256" key="4">
    <source>
        <dbReference type="ARBA" id="ARBA00023136"/>
    </source>
</evidence>
<dbReference type="InterPro" id="IPR020846">
    <property type="entry name" value="MFS_dom"/>
</dbReference>
<accession>A0A1H1GQW5</accession>
<dbReference type="Gene3D" id="1.20.1250.20">
    <property type="entry name" value="MFS general substrate transporter like domains"/>
    <property type="match status" value="1"/>
</dbReference>
<dbReference type="InterPro" id="IPR036259">
    <property type="entry name" value="MFS_trans_sf"/>
</dbReference>
<dbReference type="RefSeq" id="WP_074702473.1">
    <property type="nucleotide sequence ID" value="NZ_CP018863.1"/>
</dbReference>
<name>A0A1H1GQW5_9MICC</name>
<dbReference type="PANTHER" id="PTHR23534">
    <property type="entry name" value="MFS PERMEASE"/>
    <property type="match status" value="1"/>
</dbReference>
<feature type="transmembrane region" description="Helical" evidence="6">
    <location>
        <begin position="88"/>
        <end position="106"/>
    </location>
</feature>
<feature type="region of interest" description="Disordered" evidence="5">
    <location>
        <begin position="222"/>
        <end position="243"/>
    </location>
</feature>
<evidence type="ECO:0000256" key="2">
    <source>
        <dbReference type="ARBA" id="ARBA00022692"/>
    </source>
</evidence>
<evidence type="ECO:0000259" key="7">
    <source>
        <dbReference type="PROSITE" id="PS50850"/>
    </source>
</evidence>
<feature type="transmembrane region" description="Helical" evidence="6">
    <location>
        <begin position="436"/>
        <end position="454"/>
    </location>
</feature>
<feature type="domain" description="Major facilitator superfamily (MFS) profile" evidence="7">
    <location>
        <begin position="22"/>
        <end position="455"/>
    </location>
</feature>
<dbReference type="SUPFAM" id="SSF103473">
    <property type="entry name" value="MFS general substrate transporter"/>
    <property type="match status" value="1"/>
</dbReference>
<gene>
    <name evidence="8" type="ORF">SAMN04489742_4250</name>
</gene>
<evidence type="ECO:0000256" key="5">
    <source>
        <dbReference type="SAM" id="MobiDB-lite"/>
    </source>
</evidence>
<dbReference type="InterPro" id="IPR011701">
    <property type="entry name" value="MFS"/>
</dbReference>
<feature type="transmembrane region" description="Helical" evidence="6">
    <location>
        <begin position="344"/>
        <end position="361"/>
    </location>
</feature>
<feature type="transmembrane region" description="Helical" evidence="6">
    <location>
        <begin position="23"/>
        <end position="49"/>
    </location>
</feature>
<dbReference type="PANTHER" id="PTHR23534:SF1">
    <property type="entry name" value="MAJOR FACILITATOR SUPERFAMILY PROTEIN"/>
    <property type="match status" value="1"/>
</dbReference>
<dbReference type="GO" id="GO:0005886">
    <property type="term" value="C:plasma membrane"/>
    <property type="evidence" value="ECO:0007669"/>
    <property type="project" value="UniProtKB-SubCell"/>
</dbReference>
<sequence>MSFPVDAALDAQARLGRIQRRTVLTLALAQLFSGVGNGAALAIGSLLAVELSGNEELAGTSTMALSLAGALVALPLAGLAARCGRRRALISGLLLALLGAALMVLAPILRSYLLVLAGSALLGVGAAVNLQARFAAVDLARPEHRGRDLSFVVWSITIGAVAGPNLIKPGAELALALSLPETSGPFLFSMAGLAIGATLLFLGLRPDPLLVARSVAAGSAPAAASPTAHRGTPAPAPASAAAPDSALHRKLRGGSLGAGLAAVRRSPMAQLGLVTVVGAHLVMVAVMSMTPVHLQELDHASGLHHSEADTLALIGFTISLHIAGMYALSPAIGLLTDRLGRPRMIMIAQLVLLAAVGLAGIGHGDQLWVGVELAVLGVGWSAATIAGSTLLTESVSDEDRVLVQGVSDTCMGAAGALGAALSGVALAFFGFAGLNLAAALAAAVVLVFAVVEAARNRGSQHRG</sequence>
<evidence type="ECO:0000313" key="8">
    <source>
        <dbReference type="EMBL" id="SDR15594.1"/>
    </source>
</evidence>
<keyword evidence="4 6" id="KW-0472">Membrane</keyword>
<comment type="subcellular location">
    <subcellularLocation>
        <location evidence="1">Cell membrane</location>
        <topology evidence="1">Multi-pass membrane protein</topology>
    </subcellularLocation>
</comment>
<dbReference type="KEGG" id="acry:AC20117_18125"/>
<feature type="transmembrane region" description="Helical" evidence="6">
    <location>
        <begin position="187"/>
        <end position="204"/>
    </location>
</feature>
<organism evidence="8 9">
    <name type="scientific">Crystallibacter crystallopoietes</name>
    <dbReference type="NCBI Taxonomy" id="37928"/>
    <lineage>
        <taxon>Bacteria</taxon>
        <taxon>Bacillati</taxon>
        <taxon>Actinomycetota</taxon>
        <taxon>Actinomycetes</taxon>
        <taxon>Micrococcales</taxon>
        <taxon>Micrococcaceae</taxon>
        <taxon>Crystallibacter</taxon>
    </lineage>
</organism>
<dbReference type="GO" id="GO:0022857">
    <property type="term" value="F:transmembrane transporter activity"/>
    <property type="evidence" value="ECO:0007669"/>
    <property type="project" value="InterPro"/>
</dbReference>
<dbReference type="PROSITE" id="PS50850">
    <property type="entry name" value="MFS"/>
    <property type="match status" value="1"/>
</dbReference>
<feature type="transmembrane region" description="Helical" evidence="6">
    <location>
        <begin position="61"/>
        <end position="81"/>
    </location>
</feature>
<keyword evidence="9" id="KW-1185">Reference proteome</keyword>
<feature type="transmembrane region" description="Helical" evidence="6">
    <location>
        <begin position="112"/>
        <end position="130"/>
    </location>
</feature>
<dbReference type="AlphaFoldDB" id="A0A1H1GQW5"/>
<feature type="transmembrane region" description="Helical" evidence="6">
    <location>
        <begin position="310"/>
        <end position="332"/>
    </location>
</feature>
<evidence type="ECO:0000313" key="9">
    <source>
        <dbReference type="Proteomes" id="UP000181917"/>
    </source>
</evidence>
<keyword evidence="3 6" id="KW-1133">Transmembrane helix</keyword>
<feature type="transmembrane region" description="Helical" evidence="6">
    <location>
        <begin position="151"/>
        <end position="167"/>
    </location>
</feature>
<evidence type="ECO:0000256" key="3">
    <source>
        <dbReference type="ARBA" id="ARBA00022989"/>
    </source>
</evidence>
<evidence type="ECO:0000256" key="1">
    <source>
        <dbReference type="ARBA" id="ARBA00004651"/>
    </source>
</evidence>
<protein>
    <submittedName>
        <fullName evidence="8">Predicted arabinose efflux permease, MFS family</fullName>
    </submittedName>
</protein>
<reference evidence="8 9" key="1">
    <citation type="submission" date="2016-10" db="EMBL/GenBank/DDBJ databases">
        <authorList>
            <person name="de Groot N.N."/>
        </authorList>
    </citation>
    <scope>NUCLEOTIDE SEQUENCE [LARGE SCALE GENOMIC DNA]</scope>
    <source>
        <strain evidence="8 9">DSM 20117</strain>
    </source>
</reference>
<feature type="transmembrane region" description="Helical" evidence="6">
    <location>
        <begin position="271"/>
        <end position="290"/>
    </location>
</feature>
<proteinExistence type="predicted"/>
<dbReference type="EMBL" id="FNKH01000002">
    <property type="protein sequence ID" value="SDR15594.1"/>
    <property type="molecule type" value="Genomic_DNA"/>
</dbReference>
<dbReference type="Proteomes" id="UP000181917">
    <property type="component" value="Unassembled WGS sequence"/>
</dbReference>
<keyword evidence="2 6" id="KW-0812">Transmembrane</keyword>
<dbReference type="Pfam" id="PF07690">
    <property type="entry name" value="MFS_1"/>
    <property type="match status" value="2"/>
</dbReference>